<evidence type="ECO:0000256" key="6">
    <source>
        <dbReference type="ARBA" id="ARBA00023136"/>
    </source>
</evidence>
<dbReference type="GO" id="GO:0005886">
    <property type="term" value="C:plasma membrane"/>
    <property type="evidence" value="ECO:0007669"/>
    <property type="project" value="TreeGrafter"/>
</dbReference>
<keyword evidence="3 8" id="KW-0812">Transmembrane</keyword>
<feature type="transmembrane region" description="Helical" evidence="10">
    <location>
        <begin position="195"/>
        <end position="223"/>
    </location>
</feature>
<dbReference type="Proteomes" id="UP000036681">
    <property type="component" value="Unplaced"/>
</dbReference>
<evidence type="ECO:0000256" key="8">
    <source>
        <dbReference type="RuleBase" id="RU003857"/>
    </source>
</evidence>
<feature type="transmembrane region" description="Helical" evidence="10">
    <location>
        <begin position="435"/>
        <end position="457"/>
    </location>
</feature>
<accession>A0A9J2P1U7</accession>
<evidence type="ECO:0000313" key="13">
    <source>
        <dbReference type="WBParaSite" id="ALUE_0000350901-mRNA-1"/>
    </source>
</evidence>
<keyword evidence="6 10" id="KW-0472">Membrane</keyword>
<keyword evidence="7 8" id="KW-0407">Ion channel</keyword>
<dbReference type="InterPro" id="IPR003280">
    <property type="entry name" value="2pore_dom_K_chnl"/>
</dbReference>
<feature type="domain" description="Potassium channel" evidence="11">
    <location>
        <begin position="385"/>
        <end position="456"/>
    </location>
</feature>
<keyword evidence="2 8" id="KW-0813">Transport</keyword>
<dbReference type="GO" id="GO:0030322">
    <property type="term" value="P:stabilization of membrane potential"/>
    <property type="evidence" value="ECO:0007669"/>
    <property type="project" value="TreeGrafter"/>
</dbReference>
<feature type="transmembrane region" description="Helical" evidence="10">
    <location>
        <begin position="162"/>
        <end position="183"/>
    </location>
</feature>
<dbReference type="GO" id="GO:0015271">
    <property type="term" value="F:outward rectifier potassium channel activity"/>
    <property type="evidence" value="ECO:0007669"/>
    <property type="project" value="TreeGrafter"/>
</dbReference>
<sequence>MGENHFFPKPKSVRKYEEDDADDGGRGDPKLINQNLCVLAYVTTANISLQNLRIVLPHVGLVILSAAYTILGAAIFHHFEMPYEIHIRNETAHRIDALKQKIIDDLWELAHHKNDSGAISFDNWSDTAHRGMNDVIRDVFIDYTKNYMTPDDIIHGAGPIKWSFGSSIFFSWTAITTIGYGHIVPRTDEGRIACLMYALLGIPLILVTIADMGRFLSGGIIWVHNTLRKVRIACVRKCFQVCRAICCCRCLPSKSREEGESVDSAQQLAGFFSFLPMQNRVVQDLMRGDTLAGPRLFLRKKNQPPKSVSGIDLMNAQKRLLRRKRPNHIDNISEAGTFEDISEIHTQGSEKTPSEDTRARADDLEEYEPIQHERRVSALFVLVIMIGYTAGGAFLMQLWENWTFMESFYFCFVTVTTIGFGDIVPQNVDFLPATLAYIIVGLIITTMCIDLVGSAYIRDIHFYGRSLGRSFMTIGGKVVHLGEVFGYVAFLQKNYGLTPEQLDKLAQLPEEYLLDCLINGRQPDLNWIGGRPYVPPDIYYFKWIEHPRTLSFASERVLASMESLDLNTSKCSTARTLTPREYYQRILLQYCKQVQPDDPVLNMDHSEM</sequence>
<dbReference type="GO" id="GO:0022841">
    <property type="term" value="F:potassium ion leak channel activity"/>
    <property type="evidence" value="ECO:0007669"/>
    <property type="project" value="TreeGrafter"/>
</dbReference>
<name>A0A9J2P1U7_ASCLU</name>
<dbReference type="PANTHER" id="PTHR11003">
    <property type="entry name" value="POTASSIUM CHANNEL, SUBFAMILY K"/>
    <property type="match status" value="1"/>
</dbReference>
<evidence type="ECO:0000256" key="7">
    <source>
        <dbReference type="ARBA" id="ARBA00023303"/>
    </source>
</evidence>
<proteinExistence type="inferred from homology"/>
<feature type="transmembrane region" description="Helical" evidence="10">
    <location>
        <begin position="59"/>
        <end position="79"/>
    </location>
</feature>
<dbReference type="PRINTS" id="PR01333">
    <property type="entry name" value="2POREKCHANEL"/>
</dbReference>
<evidence type="ECO:0000313" key="12">
    <source>
        <dbReference type="Proteomes" id="UP000036681"/>
    </source>
</evidence>
<evidence type="ECO:0000256" key="4">
    <source>
        <dbReference type="ARBA" id="ARBA00022989"/>
    </source>
</evidence>
<dbReference type="WBParaSite" id="ALUE_0000350901-mRNA-1">
    <property type="protein sequence ID" value="ALUE_0000350901-mRNA-1"/>
    <property type="gene ID" value="ALUE_0000350901"/>
</dbReference>
<reference evidence="13" key="1">
    <citation type="submission" date="2023-03" db="UniProtKB">
        <authorList>
            <consortium name="WormBaseParasite"/>
        </authorList>
    </citation>
    <scope>IDENTIFICATION</scope>
</reference>
<comment type="subcellular location">
    <subcellularLocation>
        <location evidence="1">Membrane</location>
        <topology evidence="1">Multi-pass membrane protein</topology>
    </subcellularLocation>
</comment>
<dbReference type="Pfam" id="PF07885">
    <property type="entry name" value="Ion_trans_2"/>
    <property type="match status" value="2"/>
</dbReference>
<evidence type="ECO:0000256" key="5">
    <source>
        <dbReference type="ARBA" id="ARBA00023065"/>
    </source>
</evidence>
<protein>
    <submittedName>
        <fullName evidence="13">Potassium channel domain-containing protein</fullName>
    </submittedName>
</protein>
<dbReference type="Gene3D" id="1.10.287.70">
    <property type="match status" value="1"/>
</dbReference>
<keyword evidence="4 10" id="KW-1133">Transmembrane helix</keyword>
<evidence type="ECO:0000256" key="2">
    <source>
        <dbReference type="ARBA" id="ARBA00022448"/>
    </source>
</evidence>
<feature type="transmembrane region" description="Helical" evidence="10">
    <location>
        <begin position="378"/>
        <end position="399"/>
    </location>
</feature>
<evidence type="ECO:0000256" key="10">
    <source>
        <dbReference type="SAM" id="Phobius"/>
    </source>
</evidence>
<organism evidence="12 13">
    <name type="scientific">Ascaris lumbricoides</name>
    <name type="common">Giant roundworm</name>
    <dbReference type="NCBI Taxonomy" id="6252"/>
    <lineage>
        <taxon>Eukaryota</taxon>
        <taxon>Metazoa</taxon>
        <taxon>Ecdysozoa</taxon>
        <taxon>Nematoda</taxon>
        <taxon>Chromadorea</taxon>
        <taxon>Rhabditida</taxon>
        <taxon>Spirurina</taxon>
        <taxon>Ascaridomorpha</taxon>
        <taxon>Ascaridoidea</taxon>
        <taxon>Ascarididae</taxon>
        <taxon>Ascaris</taxon>
    </lineage>
</organism>
<dbReference type="PANTHER" id="PTHR11003:SF107">
    <property type="entry name" value="POTASSIUM CHANNEL DOMAIN-CONTAINING PROTEIN"/>
    <property type="match status" value="1"/>
</dbReference>
<feature type="region of interest" description="Disordered" evidence="9">
    <location>
        <begin position="1"/>
        <end position="27"/>
    </location>
</feature>
<keyword evidence="12" id="KW-1185">Reference proteome</keyword>
<evidence type="ECO:0000259" key="11">
    <source>
        <dbReference type="Pfam" id="PF07885"/>
    </source>
</evidence>
<keyword evidence="5 8" id="KW-0406">Ion transport</keyword>
<evidence type="ECO:0000256" key="1">
    <source>
        <dbReference type="ARBA" id="ARBA00004141"/>
    </source>
</evidence>
<comment type="similarity">
    <text evidence="8">Belongs to the two pore domain potassium channel (TC 1.A.1.8) family.</text>
</comment>
<dbReference type="InterPro" id="IPR013099">
    <property type="entry name" value="K_chnl_dom"/>
</dbReference>
<evidence type="ECO:0000256" key="9">
    <source>
        <dbReference type="SAM" id="MobiDB-lite"/>
    </source>
</evidence>
<feature type="domain" description="Potassium channel" evidence="11">
    <location>
        <begin position="159"/>
        <end position="217"/>
    </location>
</feature>
<dbReference type="AlphaFoldDB" id="A0A9J2P1U7"/>
<evidence type="ECO:0000256" key="3">
    <source>
        <dbReference type="ARBA" id="ARBA00022692"/>
    </source>
</evidence>
<dbReference type="SUPFAM" id="SSF81324">
    <property type="entry name" value="Voltage-gated potassium channels"/>
    <property type="match status" value="2"/>
</dbReference>